<protein>
    <recommendedName>
        <fullName evidence="12 13">Phospho-N-acetylmuramoyl-pentapeptide-transferase</fullName>
        <ecNumber evidence="12 13">2.7.8.13</ecNumber>
    </recommendedName>
    <alternativeName>
        <fullName evidence="12">UDP-MurNAc-pentapeptide phosphotransferase</fullName>
    </alternativeName>
</protein>
<comment type="cofactor">
    <cofactor evidence="12 14">
        <name>Mg(2+)</name>
        <dbReference type="ChEBI" id="CHEBI:18420"/>
    </cofactor>
</comment>
<evidence type="ECO:0000256" key="10">
    <source>
        <dbReference type="ARBA" id="ARBA00023306"/>
    </source>
</evidence>
<comment type="similarity">
    <text evidence="2 12">Belongs to the glycosyltransferase 4 family. MraY subfamily.</text>
</comment>
<keyword evidence="5 12" id="KW-0812">Transmembrane</keyword>
<keyword evidence="9 12" id="KW-0472">Membrane</keyword>
<feature type="transmembrane region" description="Helical" evidence="12">
    <location>
        <begin position="399"/>
        <end position="418"/>
    </location>
</feature>
<feature type="binding site" evidence="14">
    <location>
        <position position="309"/>
    </location>
    <ligand>
        <name>Mg(2+)</name>
        <dbReference type="ChEBI" id="CHEBI:18420"/>
    </ligand>
</feature>
<dbReference type="Pfam" id="PF10555">
    <property type="entry name" value="MraY_sig1"/>
    <property type="match status" value="1"/>
</dbReference>
<gene>
    <name evidence="12" type="primary">mraY</name>
    <name evidence="15" type="ORF">IAA73_01790</name>
</gene>
<feature type="transmembrane region" description="Helical" evidence="12">
    <location>
        <begin position="76"/>
        <end position="95"/>
    </location>
</feature>
<evidence type="ECO:0000256" key="6">
    <source>
        <dbReference type="ARBA" id="ARBA00022960"/>
    </source>
</evidence>
<dbReference type="EMBL" id="JADIMG010000017">
    <property type="protein sequence ID" value="MBO8459055.1"/>
    <property type="molecule type" value="Genomic_DNA"/>
</dbReference>
<comment type="subcellular location">
    <subcellularLocation>
        <location evidence="12">Cell membrane</location>
        <topology evidence="12">Multi-pass membrane protein</topology>
    </subcellularLocation>
    <subcellularLocation>
        <location evidence="1">Membrane</location>
        <topology evidence="1">Multi-pass membrane protein</topology>
    </subcellularLocation>
</comment>
<accession>A0A9D9HS55</accession>
<dbReference type="EC" id="2.7.8.13" evidence="12 13"/>
<evidence type="ECO:0000256" key="3">
    <source>
        <dbReference type="ARBA" id="ARBA00022618"/>
    </source>
</evidence>
<evidence type="ECO:0000256" key="9">
    <source>
        <dbReference type="ARBA" id="ARBA00023136"/>
    </source>
</evidence>
<feature type="transmembrane region" description="Helical" evidence="12">
    <location>
        <begin position="305"/>
        <end position="326"/>
    </location>
</feature>
<keyword evidence="3 12" id="KW-0132">Cell division</keyword>
<comment type="caution">
    <text evidence="15">The sequence shown here is derived from an EMBL/GenBank/DDBJ whole genome shotgun (WGS) entry which is preliminary data.</text>
</comment>
<dbReference type="GO" id="GO:0051301">
    <property type="term" value="P:cell division"/>
    <property type="evidence" value="ECO:0007669"/>
    <property type="project" value="UniProtKB-KW"/>
</dbReference>
<feature type="transmembrane region" description="Helical" evidence="12">
    <location>
        <begin position="212"/>
        <end position="230"/>
    </location>
</feature>
<evidence type="ECO:0000313" key="16">
    <source>
        <dbReference type="Proteomes" id="UP000823641"/>
    </source>
</evidence>
<dbReference type="NCBIfam" id="TIGR00445">
    <property type="entry name" value="mraY"/>
    <property type="match status" value="1"/>
</dbReference>
<organism evidence="15 16">
    <name type="scientific">Candidatus Gallipaludibacter merdavium</name>
    <dbReference type="NCBI Taxonomy" id="2840839"/>
    <lineage>
        <taxon>Bacteria</taxon>
        <taxon>Pseudomonadati</taxon>
        <taxon>Bacteroidota</taxon>
        <taxon>Bacteroidia</taxon>
        <taxon>Bacteroidales</taxon>
        <taxon>Candidatus Gallipaludibacter</taxon>
    </lineage>
</organism>
<dbReference type="Proteomes" id="UP000823641">
    <property type="component" value="Unassembled WGS sequence"/>
</dbReference>
<keyword evidence="8 12" id="KW-1133">Transmembrane helix</keyword>
<keyword evidence="7 12" id="KW-0573">Peptidoglycan synthesis</keyword>
<evidence type="ECO:0000256" key="2">
    <source>
        <dbReference type="ARBA" id="ARBA00005583"/>
    </source>
</evidence>
<evidence type="ECO:0000256" key="5">
    <source>
        <dbReference type="ARBA" id="ARBA00022692"/>
    </source>
</evidence>
<dbReference type="PROSITE" id="PS01347">
    <property type="entry name" value="MRAY_1"/>
    <property type="match status" value="1"/>
</dbReference>
<comment type="catalytic activity">
    <reaction evidence="12">
        <text>UDP-N-acetyl-alpha-D-muramoyl-L-alanyl-gamma-D-glutamyl-meso-2,6-diaminopimeloyl-D-alanyl-D-alanine + di-trans,octa-cis-undecaprenyl phosphate = di-trans,octa-cis-undecaprenyl diphospho-N-acetyl-alpha-D-muramoyl-L-alanyl-D-glutamyl-meso-2,6-diaminopimeloyl-D-alanyl-D-alanine + UMP</text>
        <dbReference type="Rhea" id="RHEA:28386"/>
        <dbReference type="ChEBI" id="CHEBI:57865"/>
        <dbReference type="ChEBI" id="CHEBI:60392"/>
        <dbReference type="ChEBI" id="CHEBI:61386"/>
        <dbReference type="ChEBI" id="CHEBI:61387"/>
        <dbReference type="EC" id="2.7.8.13"/>
    </reaction>
</comment>
<dbReference type="InterPro" id="IPR000715">
    <property type="entry name" value="Glycosyl_transferase_4"/>
</dbReference>
<dbReference type="HAMAP" id="MF_00038">
    <property type="entry name" value="MraY"/>
    <property type="match status" value="1"/>
</dbReference>
<dbReference type="AlphaFoldDB" id="A0A9D9HS55"/>
<sequence>MFYYLFNYLDRVFDFPGAGMFNYISFRATLAFLIALVFSTLIGKRIIAKLQELQIGETIRDLDLEGQMSKKGTPTMGGIIILSSILLPCLLVGVLHNVYMILLLVTTVWLGALGFADDYIKVFRKNKEGLHGKFKIIGQVGIGLIVGVTLFYCPDAVIRENIEKHVDSETNQEVVEYAPNDIKSTQTTIPFFKNNNLDYADLFGWAGEHAQTLGWIFFVLLTIFIVTAVSNGANLTDGLDGLAAGTSAIQGVALGILAYISGNVNYAGYLNVMYIPGAGELVVFAAAFIGATLGFLWFNSYPAQVFMGDTGSLALGGIIAVFAIAIHKELLIPILSGIFLVESLSVIMQTAYFKYTKKRTGTGKRIFKMSPLHHHYQKAAGTVDSLIQKPKQAIPESKITVRFWLIGLLLAAITILTLKIR</sequence>
<comment type="pathway">
    <text evidence="12">Cell wall biogenesis; peptidoglycan biosynthesis.</text>
</comment>
<dbReference type="Pfam" id="PF00953">
    <property type="entry name" value="Glycos_transf_4"/>
    <property type="match status" value="1"/>
</dbReference>
<keyword evidence="10 12" id="KW-0131">Cell cycle</keyword>
<dbReference type="InterPro" id="IPR018480">
    <property type="entry name" value="PNAcMuramoyl-5peptid_Trfase_CS"/>
</dbReference>
<feature type="transmembrane region" description="Helical" evidence="12">
    <location>
        <begin position="281"/>
        <end position="298"/>
    </location>
</feature>
<keyword evidence="11 12" id="KW-0961">Cell wall biogenesis/degradation</keyword>
<feature type="transmembrane region" description="Helical" evidence="12">
    <location>
        <begin position="332"/>
        <end position="355"/>
    </location>
</feature>
<evidence type="ECO:0000256" key="13">
    <source>
        <dbReference type="NCBIfam" id="TIGR00445"/>
    </source>
</evidence>
<evidence type="ECO:0000256" key="11">
    <source>
        <dbReference type="ARBA" id="ARBA00023316"/>
    </source>
</evidence>
<keyword evidence="12 14" id="KW-0479">Metal-binding</keyword>
<feature type="transmembrane region" description="Helical" evidence="12">
    <location>
        <begin position="20"/>
        <end position="42"/>
    </location>
</feature>
<dbReference type="GO" id="GO:0046872">
    <property type="term" value="F:metal ion binding"/>
    <property type="evidence" value="ECO:0007669"/>
    <property type="project" value="UniProtKB-KW"/>
</dbReference>
<evidence type="ECO:0000256" key="4">
    <source>
        <dbReference type="ARBA" id="ARBA00022679"/>
    </source>
</evidence>
<evidence type="ECO:0000256" key="8">
    <source>
        <dbReference type="ARBA" id="ARBA00022989"/>
    </source>
</evidence>
<dbReference type="PANTHER" id="PTHR22926:SF5">
    <property type="entry name" value="PHOSPHO-N-ACETYLMURAMOYL-PENTAPEPTIDE-TRANSFERASE HOMOLOG"/>
    <property type="match status" value="1"/>
</dbReference>
<evidence type="ECO:0000256" key="1">
    <source>
        <dbReference type="ARBA" id="ARBA00004141"/>
    </source>
</evidence>
<dbReference type="GO" id="GO:0005886">
    <property type="term" value="C:plasma membrane"/>
    <property type="evidence" value="ECO:0007669"/>
    <property type="project" value="UniProtKB-SubCell"/>
</dbReference>
<evidence type="ECO:0000256" key="14">
    <source>
        <dbReference type="PIRSR" id="PIRSR600715-1"/>
    </source>
</evidence>
<feature type="binding site" evidence="14">
    <location>
        <position position="234"/>
    </location>
    <ligand>
        <name>Mg(2+)</name>
        <dbReference type="ChEBI" id="CHEBI:18420"/>
    </ligand>
</feature>
<dbReference type="CDD" id="cd06852">
    <property type="entry name" value="GT_MraY"/>
    <property type="match status" value="1"/>
</dbReference>
<evidence type="ECO:0000313" key="15">
    <source>
        <dbReference type="EMBL" id="MBO8459055.1"/>
    </source>
</evidence>
<dbReference type="GO" id="GO:0008360">
    <property type="term" value="P:regulation of cell shape"/>
    <property type="evidence" value="ECO:0007669"/>
    <property type="project" value="UniProtKB-KW"/>
</dbReference>
<dbReference type="PROSITE" id="PS01348">
    <property type="entry name" value="MRAY_2"/>
    <property type="match status" value="1"/>
</dbReference>
<feature type="transmembrane region" description="Helical" evidence="12">
    <location>
        <begin position="242"/>
        <end position="261"/>
    </location>
</feature>
<keyword evidence="12" id="KW-1003">Cell membrane</keyword>
<comment type="function">
    <text evidence="12">Catalyzes the initial step of the lipid cycle reactions in the biosynthesis of the cell wall peptidoglycan: transfers peptidoglycan precursor phospho-MurNAc-pentapeptide from UDP-MurNAc-pentapeptide onto the lipid carrier undecaprenyl phosphate, yielding undecaprenyl-pyrophosphoryl-MurNAc-pentapeptide, known as lipid I.</text>
</comment>
<evidence type="ECO:0000256" key="12">
    <source>
        <dbReference type="HAMAP-Rule" id="MF_00038"/>
    </source>
</evidence>
<keyword evidence="6 12" id="KW-0133">Cell shape</keyword>
<reference evidence="15" key="1">
    <citation type="submission" date="2020-10" db="EMBL/GenBank/DDBJ databases">
        <authorList>
            <person name="Gilroy R."/>
        </authorList>
    </citation>
    <scope>NUCLEOTIDE SEQUENCE</scope>
    <source>
        <strain evidence="15">G3-3990</strain>
    </source>
</reference>
<name>A0A9D9HS55_9BACT</name>
<reference evidence="15" key="2">
    <citation type="journal article" date="2021" name="PeerJ">
        <title>Extensive microbial diversity within the chicken gut microbiome revealed by metagenomics and culture.</title>
        <authorList>
            <person name="Gilroy R."/>
            <person name="Ravi A."/>
            <person name="Getino M."/>
            <person name="Pursley I."/>
            <person name="Horton D.L."/>
            <person name="Alikhan N.F."/>
            <person name="Baker D."/>
            <person name="Gharbi K."/>
            <person name="Hall N."/>
            <person name="Watson M."/>
            <person name="Adriaenssens E.M."/>
            <person name="Foster-Nyarko E."/>
            <person name="Jarju S."/>
            <person name="Secka A."/>
            <person name="Antonio M."/>
            <person name="Oren A."/>
            <person name="Chaudhuri R.R."/>
            <person name="La Ragione R."/>
            <person name="Hildebrand F."/>
            <person name="Pallen M.J."/>
        </authorList>
    </citation>
    <scope>NUCLEOTIDE SEQUENCE</scope>
    <source>
        <strain evidence="15">G3-3990</strain>
    </source>
</reference>
<dbReference type="InterPro" id="IPR003524">
    <property type="entry name" value="PNAcMuramoyl-5peptid_Trfase"/>
</dbReference>
<feature type="transmembrane region" description="Helical" evidence="12">
    <location>
        <begin position="132"/>
        <end position="152"/>
    </location>
</feature>
<keyword evidence="4 12" id="KW-0808">Transferase</keyword>
<proteinExistence type="inferred from homology"/>
<dbReference type="GO" id="GO:0009252">
    <property type="term" value="P:peptidoglycan biosynthetic process"/>
    <property type="evidence" value="ECO:0007669"/>
    <property type="project" value="UniProtKB-UniRule"/>
</dbReference>
<dbReference type="GO" id="GO:0071555">
    <property type="term" value="P:cell wall organization"/>
    <property type="evidence" value="ECO:0007669"/>
    <property type="project" value="UniProtKB-KW"/>
</dbReference>
<dbReference type="GO" id="GO:0008963">
    <property type="term" value="F:phospho-N-acetylmuramoyl-pentapeptide-transferase activity"/>
    <property type="evidence" value="ECO:0007669"/>
    <property type="project" value="UniProtKB-UniRule"/>
</dbReference>
<keyword evidence="12 14" id="KW-0460">Magnesium</keyword>
<dbReference type="PANTHER" id="PTHR22926">
    <property type="entry name" value="PHOSPHO-N-ACETYLMURAMOYL-PENTAPEPTIDE-TRANSFERASE"/>
    <property type="match status" value="1"/>
</dbReference>
<evidence type="ECO:0000256" key="7">
    <source>
        <dbReference type="ARBA" id="ARBA00022984"/>
    </source>
</evidence>
<feature type="transmembrane region" description="Helical" evidence="12">
    <location>
        <begin position="101"/>
        <end position="120"/>
    </location>
</feature>